<keyword evidence="2" id="KW-1185">Reference proteome</keyword>
<reference evidence="2" key="1">
    <citation type="submission" date="2016-10" db="EMBL/GenBank/DDBJ databases">
        <authorList>
            <person name="Varghese N."/>
            <person name="Submissions S."/>
        </authorList>
    </citation>
    <scope>NUCLEOTIDE SEQUENCE [LARGE SCALE GENOMIC DNA]</scope>
    <source>
        <strain evidence="2">CGMCC 1.7061</strain>
    </source>
</reference>
<name>A0A1I4T3E4_9GAMM</name>
<dbReference type="AlphaFoldDB" id="A0A1I4T3E4"/>
<evidence type="ECO:0000313" key="1">
    <source>
        <dbReference type="EMBL" id="SFM71189.1"/>
    </source>
</evidence>
<dbReference type="EMBL" id="FOUE01000006">
    <property type="protein sequence ID" value="SFM71189.1"/>
    <property type="molecule type" value="Genomic_DNA"/>
</dbReference>
<gene>
    <name evidence="1" type="ORF">SAMN04487963_3470</name>
</gene>
<dbReference type="OrthoDB" id="7061899at2"/>
<proteinExistence type="predicted"/>
<dbReference type="Proteomes" id="UP000198519">
    <property type="component" value="Unassembled WGS sequence"/>
</dbReference>
<dbReference type="STRING" id="488535.SAMN04487963_3470"/>
<sequence>MAELEVDSAELSVIELDGFLNSLRCLVGCQGRLFSAAYISKKGKSLKEIVKELISKNTQAGRRISMSEACFEKVSELFEQCIYAQLSHVSRENIKNLDWNLVEYYGLISTAEDESGPWNRLVGQKHVLLESENDKGWVDIVFFVEYENFVVATFLAKNG</sequence>
<accession>A0A1I4T3E4</accession>
<dbReference type="RefSeq" id="WP_092026092.1">
    <property type="nucleotide sequence ID" value="NZ_FOUE01000006.1"/>
</dbReference>
<organism evidence="1 2">
    <name type="scientific">Marinobacter zhejiangensis</name>
    <dbReference type="NCBI Taxonomy" id="488535"/>
    <lineage>
        <taxon>Bacteria</taxon>
        <taxon>Pseudomonadati</taxon>
        <taxon>Pseudomonadota</taxon>
        <taxon>Gammaproteobacteria</taxon>
        <taxon>Pseudomonadales</taxon>
        <taxon>Marinobacteraceae</taxon>
        <taxon>Marinobacter</taxon>
    </lineage>
</organism>
<protein>
    <submittedName>
        <fullName evidence="1">Uncharacterized protein</fullName>
    </submittedName>
</protein>
<evidence type="ECO:0000313" key="2">
    <source>
        <dbReference type="Proteomes" id="UP000198519"/>
    </source>
</evidence>